<evidence type="ECO:0000256" key="4">
    <source>
        <dbReference type="ARBA" id="ARBA00023006"/>
    </source>
</evidence>
<dbReference type="Proteomes" id="UP000758603">
    <property type="component" value="Unassembled WGS sequence"/>
</dbReference>
<dbReference type="GO" id="GO:0034045">
    <property type="term" value="C:phagophore assembly site membrane"/>
    <property type="evidence" value="ECO:0007669"/>
    <property type="project" value="UniProtKB-SubCell"/>
</dbReference>
<comment type="subcellular location">
    <subcellularLocation>
        <location evidence="6">Cytoplasm</location>
    </subcellularLocation>
    <subcellularLocation>
        <location evidence="6">Preautophagosomal structure membrane</location>
        <topology evidence="6">Peripheral membrane protein</topology>
    </subcellularLocation>
</comment>
<keyword evidence="5" id="KW-0472">Membrane</keyword>
<dbReference type="RefSeq" id="XP_045958920.1">
    <property type="nucleotide sequence ID" value="XM_046102836.1"/>
</dbReference>
<feature type="region of interest" description="Disordered" evidence="7">
    <location>
        <begin position="1"/>
        <end position="29"/>
    </location>
</feature>
<protein>
    <recommendedName>
        <fullName evidence="2 6">Autophagy-related protein 17</fullName>
    </recommendedName>
</protein>
<sequence length="508" mass="56326">MASPSSAASSSPRGSPPSSPHGDHQDADSTPVETLVQHLLEAKRSLSSMGQVLRANEIVTAARQAHTESVILGAQAQFLRRGINDQIRLLLRARRSMNRTYDSGKREFKQVIKNLDVANGQLETTMAVLTEQTVESAFRPRGEDRKNLLDFVDVVQVDTMHSALKDNIAALQSTQTSFDGDLLRFDTDLRTLNKTISSAPSPPSPSASNAYPPVPLLLASLMESSHEMAELLASLTTHFDLCVTAVRMTDGGAALARRKAAEASQSQGDVNAVSISGVIAEQESHMADEDPISAEERTGMLQIVVQDASEVPDVVQEINERLSSMEEEYCHLVEQTDQVKATYTTTIDAFRVLEDIGTRFRSYIAAETEFRERWVAEHDTISIKMDEMEELRLFYENYANAYDSLLLEVERRRAQEERVLSVWRKAKDSVDKIIEADRKQRETFRHDVAEYIPTDLWPGMDGPIKRWEVLPVANGPNEEGGSTSTPALDKSTVQAAAARLGRNLGDRQ</sequence>
<evidence type="ECO:0000256" key="5">
    <source>
        <dbReference type="ARBA" id="ARBA00023136"/>
    </source>
</evidence>
<dbReference type="OrthoDB" id="1937984at2759"/>
<keyword evidence="4 6" id="KW-0072">Autophagy</keyword>
<evidence type="ECO:0000256" key="6">
    <source>
        <dbReference type="RuleBase" id="RU368080"/>
    </source>
</evidence>
<comment type="caution">
    <text evidence="9">The sequence shown here is derived from an EMBL/GenBank/DDBJ whole genome shotgun (WGS) entry which is preliminary data.</text>
</comment>
<gene>
    <name evidence="9" type="ORF">BKA67DRAFT_565874</name>
</gene>
<dbReference type="InterPro" id="IPR007240">
    <property type="entry name" value="Atg17"/>
</dbReference>
<dbReference type="GO" id="GO:0000422">
    <property type="term" value="P:autophagy of mitochondrion"/>
    <property type="evidence" value="ECO:0007669"/>
    <property type="project" value="TreeGrafter"/>
</dbReference>
<accession>A0A9P8ZZ47</accession>
<feature type="domain" description="Autophagy protein ATG17-like" evidence="8">
    <location>
        <begin position="45"/>
        <end position="452"/>
    </location>
</feature>
<dbReference type="GO" id="GO:0034727">
    <property type="term" value="P:piecemeal microautophagy of the nucleus"/>
    <property type="evidence" value="ECO:0007669"/>
    <property type="project" value="TreeGrafter"/>
</dbReference>
<keyword evidence="3 6" id="KW-0963">Cytoplasm</keyword>
<feature type="compositionally biased region" description="Low complexity" evidence="7">
    <location>
        <begin position="1"/>
        <end position="13"/>
    </location>
</feature>
<dbReference type="GeneID" id="70131728"/>
<feature type="region of interest" description="Disordered" evidence="7">
    <location>
        <begin position="472"/>
        <end position="508"/>
    </location>
</feature>
<dbReference type="PANTHER" id="PTHR28005">
    <property type="entry name" value="AUTOPHAGY-RELATED PROTEIN 17"/>
    <property type="match status" value="1"/>
</dbReference>
<evidence type="ECO:0000256" key="2">
    <source>
        <dbReference type="ARBA" id="ARBA00013806"/>
    </source>
</evidence>
<evidence type="ECO:0000256" key="7">
    <source>
        <dbReference type="SAM" id="MobiDB-lite"/>
    </source>
</evidence>
<evidence type="ECO:0000256" key="3">
    <source>
        <dbReference type="ARBA" id="ARBA00022490"/>
    </source>
</evidence>
<dbReference type="GO" id="GO:0030295">
    <property type="term" value="F:protein kinase activator activity"/>
    <property type="evidence" value="ECO:0007669"/>
    <property type="project" value="TreeGrafter"/>
</dbReference>
<name>A0A9P8ZZ47_9PEZI</name>
<evidence type="ECO:0000313" key="10">
    <source>
        <dbReference type="Proteomes" id="UP000758603"/>
    </source>
</evidence>
<proteinExistence type="inferred from homology"/>
<reference evidence="9" key="1">
    <citation type="journal article" date="2021" name="Nat. Commun.">
        <title>Genetic determinants of endophytism in the Arabidopsis root mycobiome.</title>
        <authorList>
            <person name="Mesny F."/>
            <person name="Miyauchi S."/>
            <person name="Thiergart T."/>
            <person name="Pickel B."/>
            <person name="Atanasova L."/>
            <person name="Karlsson M."/>
            <person name="Huettel B."/>
            <person name="Barry K.W."/>
            <person name="Haridas S."/>
            <person name="Chen C."/>
            <person name="Bauer D."/>
            <person name="Andreopoulos W."/>
            <person name="Pangilinan J."/>
            <person name="LaButti K."/>
            <person name="Riley R."/>
            <person name="Lipzen A."/>
            <person name="Clum A."/>
            <person name="Drula E."/>
            <person name="Henrissat B."/>
            <person name="Kohler A."/>
            <person name="Grigoriev I.V."/>
            <person name="Martin F.M."/>
            <person name="Hacquard S."/>
        </authorList>
    </citation>
    <scope>NUCLEOTIDE SEQUENCE</scope>
    <source>
        <strain evidence="9">MPI-SDFR-AT-0073</strain>
    </source>
</reference>
<evidence type="ECO:0000259" key="8">
    <source>
        <dbReference type="Pfam" id="PF04108"/>
    </source>
</evidence>
<dbReference type="GO" id="GO:1990316">
    <property type="term" value="C:Atg1/ULK1 kinase complex"/>
    <property type="evidence" value="ECO:0007669"/>
    <property type="project" value="TreeGrafter"/>
</dbReference>
<dbReference type="GO" id="GO:0060090">
    <property type="term" value="F:molecular adaptor activity"/>
    <property type="evidence" value="ECO:0007669"/>
    <property type="project" value="TreeGrafter"/>
</dbReference>
<keyword evidence="10" id="KW-1185">Reference proteome</keyword>
<comment type="function">
    <text evidence="6">Autophagy-specific protein that functions in response to autophagy-inducing signals as a scaffold to recruit other ATG proteins to organize preautophagosomal structure (PAS) formation. Modulates the timing and magnitude of the autophagy response, such as the size of the sequestering vesicles. Plays particularly a role in pexophagy and nucleophagy.</text>
</comment>
<organism evidence="9 10">
    <name type="scientific">Truncatella angustata</name>
    <dbReference type="NCBI Taxonomy" id="152316"/>
    <lineage>
        <taxon>Eukaryota</taxon>
        <taxon>Fungi</taxon>
        <taxon>Dikarya</taxon>
        <taxon>Ascomycota</taxon>
        <taxon>Pezizomycotina</taxon>
        <taxon>Sordariomycetes</taxon>
        <taxon>Xylariomycetidae</taxon>
        <taxon>Amphisphaeriales</taxon>
        <taxon>Sporocadaceae</taxon>
        <taxon>Truncatella</taxon>
    </lineage>
</organism>
<feature type="compositionally biased region" description="Polar residues" evidence="7">
    <location>
        <begin position="480"/>
        <end position="494"/>
    </location>
</feature>
<dbReference type="PANTHER" id="PTHR28005:SF1">
    <property type="entry name" value="AUTOPHAGY-RELATED PROTEIN 17"/>
    <property type="match status" value="1"/>
</dbReference>
<dbReference type="InterPro" id="IPR045326">
    <property type="entry name" value="ATG17-like_dom"/>
</dbReference>
<dbReference type="Pfam" id="PF04108">
    <property type="entry name" value="ATG17_like"/>
    <property type="match status" value="1"/>
</dbReference>
<dbReference type="GO" id="GO:0000045">
    <property type="term" value="P:autophagosome assembly"/>
    <property type="evidence" value="ECO:0007669"/>
    <property type="project" value="TreeGrafter"/>
</dbReference>
<comment type="similarity">
    <text evidence="1 6">Belongs to the ATG17 family.</text>
</comment>
<dbReference type="EMBL" id="JAGPXC010000004">
    <property type="protein sequence ID" value="KAH6654650.1"/>
    <property type="molecule type" value="Genomic_DNA"/>
</dbReference>
<evidence type="ECO:0000313" key="9">
    <source>
        <dbReference type="EMBL" id="KAH6654650.1"/>
    </source>
</evidence>
<evidence type="ECO:0000256" key="1">
    <source>
        <dbReference type="ARBA" id="ARBA00006259"/>
    </source>
</evidence>
<dbReference type="AlphaFoldDB" id="A0A9P8ZZ47"/>